<name>A0AAV9XVZ1_9CRYT</name>
<evidence type="ECO:0000256" key="8">
    <source>
        <dbReference type="SAM" id="Phobius"/>
    </source>
</evidence>
<protein>
    <submittedName>
        <fullName evidence="10">Syntaxin</fullName>
    </submittedName>
</protein>
<evidence type="ECO:0000256" key="4">
    <source>
        <dbReference type="ARBA" id="ARBA00022989"/>
    </source>
</evidence>
<keyword evidence="5 8" id="KW-0472">Membrane</keyword>
<dbReference type="Pfam" id="PF05739">
    <property type="entry name" value="SNARE"/>
    <property type="match status" value="1"/>
</dbReference>
<evidence type="ECO:0000259" key="9">
    <source>
        <dbReference type="PROSITE" id="PS50192"/>
    </source>
</evidence>
<dbReference type="SMART" id="SM00503">
    <property type="entry name" value="SynN"/>
    <property type="match status" value="1"/>
</dbReference>
<keyword evidence="3 8" id="KW-0812">Transmembrane</keyword>
<dbReference type="GO" id="GO:0000149">
    <property type="term" value="F:SNARE binding"/>
    <property type="evidence" value="ECO:0007669"/>
    <property type="project" value="TreeGrafter"/>
</dbReference>
<evidence type="ECO:0000256" key="6">
    <source>
        <dbReference type="RuleBase" id="RU003858"/>
    </source>
</evidence>
<dbReference type="PROSITE" id="PS50192">
    <property type="entry name" value="T_SNARE"/>
    <property type="match status" value="1"/>
</dbReference>
<dbReference type="AlphaFoldDB" id="A0AAV9XVZ1"/>
<feature type="transmembrane region" description="Helical" evidence="8">
    <location>
        <begin position="295"/>
        <end position="319"/>
    </location>
</feature>
<evidence type="ECO:0000256" key="7">
    <source>
        <dbReference type="SAM" id="Coils"/>
    </source>
</evidence>
<gene>
    <name evidence="10" type="ORF">RS030_4671</name>
</gene>
<proteinExistence type="inferred from homology"/>
<dbReference type="GO" id="GO:0006906">
    <property type="term" value="P:vesicle fusion"/>
    <property type="evidence" value="ECO:0007669"/>
    <property type="project" value="TreeGrafter"/>
</dbReference>
<dbReference type="GO" id="GO:0012505">
    <property type="term" value="C:endomembrane system"/>
    <property type="evidence" value="ECO:0007669"/>
    <property type="project" value="TreeGrafter"/>
</dbReference>
<dbReference type="GO" id="GO:0005484">
    <property type="term" value="F:SNAP receptor activity"/>
    <property type="evidence" value="ECO:0007669"/>
    <property type="project" value="InterPro"/>
</dbReference>
<dbReference type="GO" id="GO:0006886">
    <property type="term" value="P:intracellular protein transport"/>
    <property type="evidence" value="ECO:0007669"/>
    <property type="project" value="InterPro"/>
</dbReference>
<dbReference type="InterPro" id="IPR006011">
    <property type="entry name" value="Syntaxin_N"/>
</dbReference>
<keyword evidence="7" id="KW-0175">Coiled coil</keyword>
<evidence type="ECO:0000256" key="5">
    <source>
        <dbReference type="ARBA" id="ARBA00023136"/>
    </source>
</evidence>
<evidence type="ECO:0000313" key="11">
    <source>
        <dbReference type="Proteomes" id="UP001311799"/>
    </source>
</evidence>
<reference evidence="10 11" key="1">
    <citation type="submission" date="2023-10" db="EMBL/GenBank/DDBJ databases">
        <title>Comparative genomics analysis reveals potential genetic determinants of host preference in Cryptosporidium xiaoi.</title>
        <authorList>
            <person name="Xiao L."/>
            <person name="Li J."/>
        </authorList>
    </citation>
    <scope>NUCLEOTIDE SEQUENCE [LARGE SCALE GENOMIC DNA]</scope>
    <source>
        <strain evidence="10 11">52996</strain>
    </source>
</reference>
<sequence>MIDLIHEIRDYASKKHPEFANTLAEIENVLNSNEKSSSLFEHQNNAKHGENMSSYYSEIRSIGASLSYINSMIEDIRANKQNALITTNSKKDEELSENLSKILDETHSKTIELKENIEYLRTQNDEFKKKANKNEAAEIMIRENLLQAISRRFRETISEFQNVQSEYKLDIRNKILRQIKIVYPDASQKAIDSLAIEDDNIDTTQLIKMKLCGSHETLGNAIQDLQDRYRDIRRLERSVEELQQLFIELASLINVQGEMLDHIEFSVSSAKDYTEKADIELISARKYQKKAQQKMVWIVLCLFILILVVVLPTILGIAINSGSR</sequence>
<dbReference type="InterPro" id="IPR045242">
    <property type="entry name" value="Syntaxin"/>
</dbReference>
<dbReference type="Pfam" id="PF00804">
    <property type="entry name" value="Syntaxin"/>
    <property type="match status" value="1"/>
</dbReference>
<dbReference type="EMBL" id="JAWDEY010000032">
    <property type="protein sequence ID" value="KAK6588429.1"/>
    <property type="molecule type" value="Genomic_DNA"/>
</dbReference>
<comment type="subcellular location">
    <subcellularLocation>
        <location evidence="1">Membrane</location>
        <topology evidence="1">Single-pass type IV membrane protein</topology>
    </subcellularLocation>
</comment>
<evidence type="ECO:0000313" key="10">
    <source>
        <dbReference type="EMBL" id="KAK6588429.1"/>
    </source>
</evidence>
<feature type="coiled-coil region" evidence="7">
    <location>
        <begin position="222"/>
        <end position="252"/>
    </location>
</feature>
<dbReference type="SUPFAM" id="SSF47661">
    <property type="entry name" value="t-snare proteins"/>
    <property type="match status" value="1"/>
</dbReference>
<keyword evidence="4 8" id="KW-1133">Transmembrane helix</keyword>
<feature type="domain" description="T-SNARE coiled-coil homology" evidence="9">
    <location>
        <begin position="222"/>
        <end position="284"/>
    </location>
</feature>
<dbReference type="Gene3D" id="1.20.58.70">
    <property type="match status" value="1"/>
</dbReference>
<organism evidence="10 11">
    <name type="scientific">Cryptosporidium xiaoi</name>
    <dbReference type="NCBI Taxonomy" id="659607"/>
    <lineage>
        <taxon>Eukaryota</taxon>
        <taxon>Sar</taxon>
        <taxon>Alveolata</taxon>
        <taxon>Apicomplexa</taxon>
        <taxon>Conoidasida</taxon>
        <taxon>Coccidia</taxon>
        <taxon>Eucoccidiorida</taxon>
        <taxon>Eimeriorina</taxon>
        <taxon>Cryptosporidiidae</taxon>
        <taxon>Cryptosporidium</taxon>
    </lineage>
</organism>
<dbReference type="GO" id="GO:0005886">
    <property type="term" value="C:plasma membrane"/>
    <property type="evidence" value="ECO:0007669"/>
    <property type="project" value="TreeGrafter"/>
</dbReference>
<dbReference type="CDD" id="cd15848">
    <property type="entry name" value="SNARE_syntaxin1-like"/>
    <property type="match status" value="1"/>
</dbReference>
<keyword evidence="11" id="KW-1185">Reference proteome</keyword>
<evidence type="ECO:0000256" key="2">
    <source>
        <dbReference type="ARBA" id="ARBA00009063"/>
    </source>
</evidence>
<comment type="similarity">
    <text evidence="2 6">Belongs to the syntaxin family.</text>
</comment>
<dbReference type="GO" id="GO:0006887">
    <property type="term" value="P:exocytosis"/>
    <property type="evidence" value="ECO:0007669"/>
    <property type="project" value="TreeGrafter"/>
</dbReference>
<dbReference type="SMART" id="SM00397">
    <property type="entry name" value="t_SNARE"/>
    <property type="match status" value="1"/>
</dbReference>
<dbReference type="InterPro" id="IPR000727">
    <property type="entry name" value="T_SNARE_dom"/>
</dbReference>
<evidence type="ECO:0000256" key="1">
    <source>
        <dbReference type="ARBA" id="ARBA00004211"/>
    </source>
</evidence>
<dbReference type="InterPro" id="IPR006012">
    <property type="entry name" value="Syntaxin/epimorphin_CS"/>
</dbReference>
<dbReference type="GO" id="GO:0031201">
    <property type="term" value="C:SNARE complex"/>
    <property type="evidence" value="ECO:0007669"/>
    <property type="project" value="TreeGrafter"/>
</dbReference>
<dbReference type="Gene3D" id="1.20.5.110">
    <property type="match status" value="1"/>
</dbReference>
<dbReference type="InterPro" id="IPR010989">
    <property type="entry name" value="SNARE"/>
</dbReference>
<dbReference type="PANTHER" id="PTHR19957:SF307">
    <property type="entry name" value="PROTEIN SSO1-RELATED"/>
    <property type="match status" value="1"/>
</dbReference>
<evidence type="ECO:0000256" key="3">
    <source>
        <dbReference type="ARBA" id="ARBA00022692"/>
    </source>
</evidence>
<dbReference type="PROSITE" id="PS00914">
    <property type="entry name" value="SYNTAXIN"/>
    <property type="match status" value="1"/>
</dbReference>
<dbReference type="PANTHER" id="PTHR19957">
    <property type="entry name" value="SYNTAXIN"/>
    <property type="match status" value="1"/>
</dbReference>
<dbReference type="Proteomes" id="UP001311799">
    <property type="component" value="Unassembled WGS sequence"/>
</dbReference>
<comment type="caution">
    <text evidence="10">The sequence shown here is derived from an EMBL/GenBank/DDBJ whole genome shotgun (WGS) entry which is preliminary data.</text>
</comment>
<accession>A0AAV9XVZ1</accession>
<dbReference type="GO" id="GO:0048278">
    <property type="term" value="P:vesicle docking"/>
    <property type="evidence" value="ECO:0007669"/>
    <property type="project" value="TreeGrafter"/>
</dbReference>